<dbReference type="CDD" id="cd00983">
    <property type="entry name" value="RecA"/>
    <property type="match status" value="1"/>
</dbReference>
<evidence type="ECO:0000256" key="2">
    <source>
        <dbReference type="ARBA" id="ARBA00015553"/>
    </source>
</evidence>
<evidence type="ECO:0000259" key="9">
    <source>
        <dbReference type="PROSITE" id="PS50163"/>
    </source>
</evidence>
<keyword evidence="11" id="KW-1185">Reference proteome</keyword>
<evidence type="ECO:0000256" key="5">
    <source>
        <dbReference type="ARBA" id="ARBA00023125"/>
    </source>
</evidence>
<keyword evidence="3 7" id="KW-0547">Nucleotide-binding</keyword>
<feature type="domain" description="RecA family profile 1" evidence="8">
    <location>
        <begin position="35"/>
        <end position="194"/>
    </location>
</feature>
<dbReference type="SUPFAM" id="SSF52540">
    <property type="entry name" value="P-loop containing nucleoside triphosphate hydrolases"/>
    <property type="match status" value="1"/>
</dbReference>
<dbReference type="PANTHER" id="PTHR45900:SF1">
    <property type="entry name" value="MITOCHONDRIAL DNA REPAIR PROTEIN RECA HOMOLOG-RELATED"/>
    <property type="match status" value="1"/>
</dbReference>
<feature type="domain" description="RecA family profile 2" evidence="9">
    <location>
        <begin position="202"/>
        <end position="272"/>
    </location>
</feature>
<dbReference type="EMBL" id="QKVO01000001">
    <property type="protein sequence ID" value="RAO95328.1"/>
    <property type="molecule type" value="Genomic_DNA"/>
</dbReference>
<dbReference type="InterPro" id="IPR023400">
    <property type="entry name" value="RecA_C_sf"/>
</dbReference>
<evidence type="ECO:0000256" key="4">
    <source>
        <dbReference type="ARBA" id="ARBA00022840"/>
    </source>
</evidence>
<dbReference type="SUPFAM" id="SSF54752">
    <property type="entry name" value="RecA protein, C-terminal domain"/>
    <property type="match status" value="1"/>
</dbReference>
<comment type="similarity">
    <text evidence="1 7">Belongs to the RecA family.</text>
</comment>
<dbReference type="InterPro" id="IPR027417">
    <property type="entry name" value="P-loop_NTPase"/>
</dbReference>
<dbReference type="InterPro" id="IPR020588">
    <property type="entry name" value="RecA_ATP-bd"/>
</dbReference>
<dbReference type="InterPro" id="IPR013765">
    <property type="entry name" value="DNA_recomb/repair_RecA"/>
</dbReference>
<evidence type="ECO:0000256" key="1">
    <source>
        <dbReference type="ARBA" id="ARBA00009391"/>
    </source>
</evidence>
<dbReference type="Proteomes" id="UP000249762">
    <property type="component" value="Unassembled WGS sequence"/>
</dbReference>
<evidence type="ECO:0000313" key="11">
    <source>
        <dbReference type="Proteomes" id="UP000249762"/>
    </source>
</evidence>
<dbReference type="InterPro" id="IPR049261">
    <property type="entry name" value="RecA-like_C"/>
</dbReference>
<dbReference type="GO" id="GO:0005829">
    <property type="term" value="C:cytosol"/>
    <property type="evidence" value="ECO:0007669"/>
    <property type="project" value="TreeGrafter"/>
</dbReference>
<dbReference type="SMART" id="SM00382">
    <property type="entry name" value="AAA"/>
    <property type="match status" value="1"/>
</dbReference>
<dbReference type="GO" id="GO:0005524">
    <property type="term" value="F:ATP binding"/>
    <property type="evidence" value="ECO:0007669"/>
    <property type="project" value="UniProtKB-KW"/>
</dbReference>
<keyword evidence="5 7" id="KW-0238">DNA-binding</keyword>
<evidence type="ECO:0000313" key="10">
    <source>
        <dbReference type="EMBL" id="RAO95328.1"/>
    </source>
</evidence>
<dbReference type="Pfam" id="PF00154">
    <property type="entry name" value="RecA_N"/>
    <property type="match status" value="1"/>
</dbReference>
<protein>
    <recommendedName>
        <fullName evidence="2">Protein RecA</fullName>
    </recommendedName>
</protein>
<dbReference type="GO" id="GO:0003697">
    <property type="term" value="F:single-stranded DNA binding"/>
    <property type="evidence" value="ECO:0007669"/>
    <property type="project" value="InterPro"/>
</dbReference>
<keyword evidence="7" id="KW-0227">DNA damage</keyword>
<dbReference type="GO" id="GO:0140664">
    <property type="term" value="F:ATP-dependent DNA damage sensor activity"/>
    <property type="evidence" value="ECO:0007669"/>
    <property type="project" value="InterPro"/>
</dbReference>
<dbReference type="InterPro" id="IPR049428">
    <property type="entry name" value="RecA-like_N"/>
</dbReference>
<dbReference type="InterPro" id="IPR003593">
    <property type="entry name" value="AAA+_ATPase"/>
</dbReference>
<dbReference type="PROSITE" id="PS50163">
    <property type="entry name" value="RECA_3"/>
    <property type="match status" value="1"/>
</dbReference>
<dbReference type="Gene3D" id="3.40.50.300">
    <property type="entry name" value="P-loop containing nucleotide triphosphate hydrolases"/>
    <property type="match status" value="1"/>
</dbReference>
<sequence length="326" mass="36551">MLFSKSKNLNEKLNSLGVRLWDEDKRVQTNPIDNNFAKIPTGSYALDRALGTGGWPGGKIIEIFGADSSGKSTLALHAIAEAQAENKTCVYIDLENTLNKVWAEKIGVKTDQLYICYPSNGEETFKVINSLVQGNEADLIVVDSVAAIVPGMELESSLEDQSMGLQARLMSKGLRILQSYLINSQTTVIFINQIREQIKQSFFPSTTTSGGRALKYAASIRVEVKRLEAIKQQDKTIGFLTKITIIKNKFNNPLIQLNLRLYFDSGFCKAYELINEALERKLLEKRGTWFYYKDKNIAQGLSALKKKLFSPEYNEQLQELKSSLGN</sequence>
<dbReference type="PRINTS" id="PR00142">
    <property type="entry name" value="RECA"/>
</dbReference>
<dbReference type="Pfam" id="PF21096">
    <property type="entry name" value="RecA_C"/>
    <property type="match status" value="1"/>
</dbReference>
<evidence type="ECO:0000256" key="3">
    <source>
        <dbReference type="ARBA" id="ARBA00022741"/>
    </source>
</evidence>
<evidence type="ECO:0000256" key="7">
    <source>
        <dbReference type="RuleBase" id="RU004527"/>
    </source>
</evidence>
<dbReference type="PROSITE" id="PS50162">
    <property type="entry name" value="RECA_2"/>
    <property type="match status" value="1"/>
</dbReference>
<accession>A0A328PR34</accession>
<proteinExistence type="inferred from homology"/>
<dbReference type="GO" id="GO:0006310">
    <property type="term" value="P:DNA recombination"/>
    <property type="evidence" value="ECO:0007669"/>
    <property type="project" value="UniProtKB-KW"/>
</dbReference>
<dbReference type="InterPro" id="IPR020587">
    <property type="entry name" value="RecA_monomer-monomer_interface"/>
</dbReference>
<dbReference type="OrthoDB" id="9776733at2"/>
<name>A0A328PR34_9MOLU</name>
<comment type="caution">
    <text evidence="10">The sequence shown here is derived from an EMBL/GenBank/DDBJ whole genome shotgun (WGS) entry which is preliminary data.</text>
</comment>
<gene>
    <name evidence="10" type="ORF">DNK47_00550</name>
</gene>
<evidence type="ECO:0000256" key="6">
    <source>
        <dbReference type="ARBA" id="ARBA00023172"/>
    </source>
</evidence>
<reference evidence="11" key="1">
    <citation type="submission" date="2018-06" db="EMBL/GenBank/DDBJ databases">
        <authorList>
            <person name="Martinez Ocampo F."/>
            <person name="Quiroz Castaneda R.E."/>
            <person name="Rojas Lopez X."/>
        </authorList>
    </citation>
    <scope>NUCLEOTIDE SEQUENCE [LARGE SCALE GENOMIC DNA]</scope>
    <source>
        <strain evidence="11">INIFAP02</strain>
    </source>
</reference>
<keyword evidence="4 7" id="KW-0067">ATP-binding</keyword>
<dbReference type="AlphaFoldDB" id="A0A328PR34"/>
<dbReference type="RefSeq" id="WP_112664989.1">
    <property type="nucleotide sequence ID" value="NZ_QKVO01000001.1"/>
</dbReference>
<keyword evidence="6 7" id="KW-0233">DNA recombination</keyword>
<dbReference type="GO" id="GO:0006281">
    <property type="term" value="P:DNA repair"/>
    <property type="evidence" value="ECO:0007669"/>
    <property type="project" value="InterPro"/>
</dbReference>
<evidence type="ECO:0000259" key="8">
    <source>
        <dbReference type="PROSITE" id="PS50162"/>
    </source>
</evidence>
<organism evidence="10 11">
    <name type="scientific">Mycoplasma wenyonii</name>
    <dbReference type="NCBI Taxonomy" id="65123"/>
    <lineage>
        <taxon>Bacteria</taxon>
        <taxon>Bacillati</taxon>
        <taxon>Mycoplasmatota</taxon>
        <taxon>Mollicutes</taxon>
        <taxon>Mycoplasmataceae</taxon>
        <taxon>Mycoplasma</taxon>
    </lineage>
</organism>
<dbReference type="PANTHER" id="PTHR45900">
    <property type="entry name" value="RECA"/>
    <property type="match status" value="1"/>
</dbReference>